<dbReference type="PANTHER" id="PTHR13391">
    <property type="entry name" value="MITOCHONDRIAL DISTRIBUTION REGULATOR MISATO"/>
    <property type="match status" value="1"/>
</dbReference>
<organism evidence="2 3">
    <name type="scientific">Scytalidium lignicola</name>
    <name type="common">Hyphomycete</name>
    <dbReference type="NCBI Taxonomy" id="5539"/>
    <lineage>
        <taxon>Eukaryota</taxon>
        <taxon>Fungi</taxon>
        <taxon>Dikarya</taxon>
        <taxon>Ascomycota</taxon>
        <taxon>Pezizomycotina</taxon>
        <taxon>Leotiomycetes</taxon>
        <taxon>Leotiomycetes incertae sedis</taxon>
        <taxon>Scytalidium</taxon>
    </lineage>
</organism>
<protein>
    <submittedName>
        <fullName evidence="2">Uncharacterized protein</fullName>
    </submittedName>
</protein>
<feature type="region of interest" description="Disordered" evidence="1">
    <location>
        <begin position="1"/>
        <end position="49"/>
    </location>
</feature>
<feature type="non-terminal residue" evidence="2">
    <location>
        <position position="1"/>
    </location>
</feature>
<reference evidence="2 3" key="1">
    <citation type="submission" date="2018-05" db="EMBL/GenBank/DDBJ databases">
        <title>Draft genome sequence of Scytalidium lignicola DSM 105466, a ubiquitous saprotrophic fungus.</title>
        <authorList>
            <person name="Buettner E."/>
            <person name="Gebauer A.M."/>
            <person name="Hofrichter M."/>
            <person name="Liers C."/>
            <person name="Kellner H."/>
        </authorList>
    </citation>
    <scope>NUCLEOTIDE SEQUENCE [LARGE SCALE GENOMIC DNA]</scope>
    <source>
        <strain evidence="2 3">DSM 105466</strain>
    </source>
</reference>
<dbReference type="GO" id="GO:0005739">
    <property type="term" value="C:mitochondrion"/>
    <property type="evidence" value="ECO:0007669"/>
    <property type="project" value="TreeGrafter"/>
</dbReference>
<feature type="compositionally biased region" description="Acidic residues" evidence="1">
    <location>
        <begin position="40"/>
        <end position="49"/>
    </location>
</feature>
<name>A0A3E2GUW3_SCYLI</name>
<feature type="non-terminal residue" evidence="2">
    <location>
        <position position="202"/>
    </location>
</feature>
<dbReference type="AlphaFoldDB" id="A0A3E2GUW3"/>
<dbReference type="EMBL" id="NCSJ02000395">
    <property type="protein sequence ID" value="RFU24858.1"/>
    <property type="molecule type" value="Genomic_DNA"/>
</dbReference>
<dbReference type="STRING" id="5539.A0A3E2GUW3"/>
<keyword evidence="3" id="KW-1185">Reference proteome</keyword>
<dbReference type="Proteomes" id="UP000258309">
    <property type="component" value="Unassembled WGS sequence"/>
</dbReference>
<dbReference type="OrthoDB" id="271881at2759"/>
<dbReference type="PANTHER" id="PTHR13391:SF0">
    <property type="entry name" value="PROTEIN MISATO HOMOLOG 1"/>
    <property type="match status" value="1"/>
</dbReference>
<dbReference type="InterPro" id="IPR049942">
    <property type="entry name" value="DML1/Misato"/>
</dbReference>
<evidence type="ECO:0000313" key="3">
    <source>
        <dbReference type="Proteomes" id="UP000258309"/>
    </source>
</evidence>
<comment type="caution">
    <text evidence="2">The sequence shown here is derived from an EMBL/GenBank/DDBJ whole genome shotgun (WGS) entry which is preliminary data.</text>
</comment>
<accession>A0A3E2GUW3</accession>
<gene>
    <name evidence="2" type="ORF">B7463_g11489</name>
</gene>
<sequence>MSIGQNASSVVHSQNNHIRSEVTSQSLDSRIHNNNGINDMETEDDQEPEEPTVFDMEFFPAYSPEHRTFKRTHVFGQAENYRGNEYQRDTGFSEADEGLERARRRAAGRPMISRTLTTLPFPLLDSFPHIYSLPPPDTSSEVISVNTSLTTDTSVSYRLKTLQGVVNRTIGVDEREALNNSLGVIAEAYEEGWDSGSDEDDD</sequence>
<evidence type="ECO:0000256" key="1">
    <source>
        <dbReference type="SAM" id="MobiDB-lite"/>
    </source>
</evidence>
<evidence type="ECO:0000313" key="2">
    <source>
        <dbReference type="EMBL" id="RFU24858.1"/>
    </source>
</evidence>
<dbReference type="GO" id="GO:0007005">
    <property type="term" value="P:mitochondrion organization"/>
    <property type="evidence" value="ECO:0007669"/>
    <property type="project" value="InterPro"/>
</dbReference>
<feature type="compositionally biased region" description="Polar residues" evidence="1">
    <location>
        <begin position="1"/>
        <end position="37"/>
    </location>
</feature>
<proteinExistence type="predicted"/>